<dbReference type="AlphaFoldDB" id="A0A917W936"/>
<dbReference type="InterPro" id="IPR003831">
    <property type="entry name" value="DUF211"/>
</dbReference>
<dbReference type="EMBL" id="BMMZ01000014">
    <property type="protein sequence ID" value="GGL79526.1"/>
    <property type="molecule type" value="Genomic_DNA"/>
</dbReference>
<dbReference type="Pfam" id="PF02680">
    <property type="entry name" value="DUF211"/>
    <property type="match status" value="1"/>
</dbReference>
<dbReference type="InterPro" id="IPR023129">
    <property type="entry name" value="MTH889-like_dom_sf"/>
</dbReference>
<reference evidence="1" key="1">
    <citation type="journal article" date="2014" name="Int. J. Syst. Evol. Microbiol.">
        <title>Complete genome sequence of Corynebacterium casei LMG S-19264T (=DSM 44701T), isolated from a smear-ripened cheese.</title>
        <authorList>
            <consortium name="US DOE Joint Genome Institute (JGI-PGF)"/>
            <person name="Walter F."/>
            <person name="Albersmeier A."/>
            <person name="Kalinowski J."/>
            <person name="Ruckert C."/>
        </authorList>
    </citation>
    <scope>NUCLEOTIDE SEQUENCE</scope>
    <source>
        <strain evidence="1">CGMCC 4.7306</strain>
    </source>
</reference>
<dbReference type="PANTHER" id="PTHR42240">
    <property type="entry name" value="DUF211 DOMAIN-CONTAINING PROTEIN"/>
    <property type="match status" value="1"/>
</dbReference>
<dbReference type="Gene3D" id="3.30.70.1340">
    <property type="entry name" value="MTH889-like domain"/>
    <property type="match status" value="1"/>
</dbReference>
<organism evidence="1 2">
    <name type="scientific">Microlunatus endophyticus</name>
    <dbReference type="NCBI Taxonomy" id="1716077"/>
    <lineage>
        <taxon>Bacteria</taxon>
        <taxon>Bacillati</taxon>
        <taxon>Actinomycetota</taxon>
        <taxon>Actinomycetes</taxon>
        <taxon>Propionibacteriales</taxon>
        <taxon>Propionibacteriaceae</taxon>
        <taxon>Microlunatus</taxon>
    </lineage>
</organism>
<dbReference type="SUPFAM" id="SSF160363">
    <property type="entry name" value="MTH889-like"/>
    <property type="match status" value="1"/>
</dbReference>
<comment type="caution">
    <text evidence="1">The sequence shown here is derived from an EMBL/GenBank/DDBJ whole genome shotgun (WGS) entry which is preliminary data.</text>
</comment>
<evidence type="ECO:0008006" key="3">
    <source>
        <dbReference type="Google" id="ProtNLM"/>
    </source>
</evidence>
<dbReference type="Proteomes" id="UP000613840">
    <property type="component" value="Unassembled WGS sequence"/>
</dbReference>
<dbReference type="RefSeq" id="WP_188897569.1">
    <property type="nucleotide sequence ID" value="NZ_BMMZ01000014.1"/>
</dbReference>
<sequence>MNLRRVVLDVDKALHRPELIEIAEAISQVPGVESTNIAVNEIDVETVGTNITVEGTEIDYDALLEAIELSGAVVHSIDELVVGDRIIEHIPRKR</sequence>
<keyword evidence="2" id="KW-1185">Reference proteome</keyword>
<protein>
    <recommendedName>
        <fullName evidence="3">DUF211 domain-containing protein</fullName>
    </recommendedName>
</protein>
<evidence type="ECO:0000313" key="1">
    <source>
        <dbReference type="EMBL" id="GGL79526.1"/>
    </source>
</evidence>
<evidence type="ECO:0000313" key="2">
    <source>
        <dbReference type="Proteomes" id="UP000613840"/>
    </source>
</evidence>
<gene>
    <name evidence="1" type="ORF">GCM10011575_42300</name>
</gene>
<name>A0A917W936_9ACTN</name>
<dbReference type="PANTHER" id="PTHR42240:SF1">
    <property type="entry name" value="DUF211 DOMAIN-CONTAINING PROTEIN"/>
    <property type="match status" value="1"/>
</dbReference>
<proteinExistence type="predicted"/>
<reference evidence="1" key="2">
    <citation type="submission" date="2020-09" db="EMBL/GenBank/DDBJ databases">
        <authorList>
            <person name="Sun Q."/>
            <person name="Zhou Y."/>
        </authorList>
    </citation>
    <scope>NUCLEOTIDE SEQUENCE</scope>
    <source>
        <strain evidence="1">CGMCC 4.7306</strain>
    </source>
</reference>
<accession>A0A917W936</accession>